<keyword evidence="4" id="KW-0067">ATP-binding</keyword>
<dbReference type="GO" id="GO:0005737">
    <property type="term" value="C:cytoplasm"/>
    <property type="evidence" value="ECO:0007669"/>
    <property type="project" value="TreeGrafter"/>
</dbReference>
<evidence type="ECO:0000256" key="2">
    <source>
        <dbReference type="ARBA" id="ARBA00022737"/>
    </source>
</evidence>
<gene>
    <name evidence="9" type="ORF">DHV72_00465</name>
</gene>
<dbReference type="SMART" id="SM01086">
    <property type="entry name" value="ClpB_D2-small"/>
    <property type="match status" value="1"/>
</dbReference>
<dbReference type="Pfam" id="PF10431">
    <property type="entry name" value="ClpB_D2-small"/>
    <property type="match status" value="1"/>
</dbReference>
<keyword evidence="5" id="KW-0143">Chaperone</keyword>
<dbReference type="InterPro" id="IPR050130">
    <property type="entry name" value="ClpA_ClpB"/>
</dbReference>
<keyword evidence="2 6" id="KW-0677">Repeat</keyword>
<keyword evidence="7" id="KW-0175">Coiled coil</keyword>
<dbReference type="Pfam" id="PF07724">
    <property type="entry name" value="AAA_2"/>
    <property type="match status" value="1"/>
</dbReference>
<dbReference type="Pfam" id="PF17871">
    <property type="entry name" value="AAA_lid_9"/>
    <property type="match status" value="1"/>
</dbReference>
<evidence type="ECO:0000256" key="1">
    <source>
        <dbReference type="ARBA" id="ARBA00008675"/>
    </source>
</evidence>
<dbReference type="InterPro" id="IPR001270">
    <property type="entry name" value="ClpA/B"/>
</dbReference>
<dbReference type="SMART" id="SM00382">
    <property type="entry name" value="AAA"/>
    <property type="match status" value="2"/>
</dbReference>
<dbReference type="CDD" id="cd19499">
    <property type="entry name" value="RecA-like_ClpB_Hsp104-like"/>
    <property type="match status" value="1"/>
</dbReference>
<dbReference type="InterPro" id="IPR003959">
    <property type="entry name" value="ATPase_AAA_core"/>
</dbReference>
<evidence type="ECO:0000256" key="5">
    <source>
        <dbReference type="ARBA" id="ARBA00023186"/>
    </source>
</evidence>
<dbReference type="PANTHER" id="PTHR11638:SF184">
    <property type="entry name" value="ATPASE WITH CHAPERONE ACTIVITY"/>
    <property type="match status" value="1"/>
</dbReference>
<evidence type="ECO:0000313" key="10">
    <source>
        <dbReference type="Proteomes" id="UP000262210"/>
    </source>
</evidence>
<proteinExistence type="inferred from homology"/>
<comment type="similarity">
    <text evidence="1">Belongs to the ClpA/ClpB family.</text>
</comment>
<dbReference type="InterPro" id="IPR003593">
    <property type="entry name" value="AAA+_ATPase"/>
</dbReference>
<dbReference type="CDD" id="cd00009">
    <property type="entry name" value="AAA"/>
    <property type="match status" value="1"/>
</dbReference>
<evidence type="ECO:0000259" key="8">
    <source>
        <dbReference type="PROSITE" id="PS51903"/>
    </source>
</evidence>
<evidence type="ECO:0000256" key="3">
    <source>
        <dbReference type="ARBA" id="ARBA00022741"/>
    </source>
</evidence>
<dbReference type="SUPFAM" id="SSF52540">
    <property type="entry name" value="P-loop containing nucleoside triphosphate hydrolases"/>
    <property type="match status" value="2"/>
</dbReference>
<evidence type="ECO:0000313" key="9">
    <source>
        <dbReference type="EMBL" id="HCJ98490.1"/>
    </source>
</evidence>
<evidence type="ECO:0000256" key="7">
    <source>
        <dbReference type="SAM" id="Coils"/>
    </source>
</evidence>
<feature type="coiled-coil region" evidence="7">
    <location>
        <begin position="432"/>
        <end position="479"/>
    </location>
</feature>
<comment type="caution">
    <text evidence="9">The sequence shown here is derived from an EMBL/GenBank/DDBJ whole genome shotgun (WGS) entry which is preliminary data.</text>
</comment>
<dbReference type="Gene3D" id="3.40.50.300">
    <property type="entry name" value="P-loop containing nucleotide triphosphate hydrolases"/>
    <property type="match status" value="2"/>
</dbReference>
<dbReference type="Proteomes" id="UP000262210">
    <property type="component" value="Unassembled WGS sequence"/>
</dbReference>
<feature type="domain" description="Clp R" evidence="8">
    <location>
        <begin position="10"/>
        <end position="152"/>
    </location>
</feature>
<dbReference type="GO" id="GO:0005524">
    <property type="term" value="F:ATP binding"/>
    <property type="evidence" value="ECO:0007669"/>
    <property type="project" value="UniProtKB-KW"/>
</dbReference>
<dbReference type="Gene3D" id="1.10.8.60">
    <property type="match status" value="2"/>
</dbReference>
<dbReference type="InterPro" id="IPR019489">
    <property type="entry name" value="Clp_ATPase_C"/>
</dbReference>
<dbReference type="GO" id="GO:0016887">
    <property type="term" value="F:ATP hydrolysis activity"/>
    <property type="evidence" value="ECO:0007669"/>
    <property type="project" value="InterPro"/>
</dbReference>
<dbReference type="EMBL" id="DPSM01000001">
    <property type="protein sequence ID" value="HCJ98490.1"/>
    <property type="molecule type" value="Genomic_DNA"/>
</dbReference>
<dbReference type="InterPro" id="IPR027417">
    <property type="entry name" value="P-loop_NTPase"/>
</dbReference>
<reference evidence="9 10" key="1">
    <citation type="journal article" date="2018" name="Nat. Biotechnol.">
        <title>A standardized bacterial taxonomy based on genome phylogeny substantially revises the tree of life.</title>
        <authorList>
            <person name="Parks D.H."/>
            <person name="Chuvochina M."/>
            <person name="Waite D.W."/>
            <person name="Rinke C."/>
            <person name="Skarshewski A."/>
            <person name="Chaumeil P.A."/>
            <person name="Hugenholtz P."/>
        </authorList>
    </citation>
    <scope>NUCLEOTIDE SEQUENCE [LARGE SCALE GENOMIC DNA]</scope>
    <source>
        <strain evidence="9">UBA11264</strain>
    </source>
</reference>
<evidence type="ECO:0000256" key="4">
    <source>
        <dbReference type="ARBA" id="ARBA00022840"/>
    </source>
</evidence>
<protein>
    <submittedName>
        <fullName evidence="9">Type VI secretion system ATPase TssH</fullName>
    </submittedName>
</protein>
<accession>A0A9C7QQV2</accession>
<dbReference type="GO" id="GO:0034605">
    <property type="term" value="P:cellular response to heat"/>
    <property type="evidence" value="ECO:0007669"/>
    <property type="project" value="TreeGrafter"/>
</dbReference>
<dbReference type="Pfam" id="PF02861">
    <property type="entry name" value="Clp_N"/>
    <property type="match status" value="1"/>
</dbReference>
<dbReference type="PROSITE" id="PS51903">
    <property type="entry name" value="CLP_R"/>
    <property type="match status" value="1"/>
</dbReference>
<keyword evidence="3" id="KW-0547">Nucleotide-binding</keyword>
<dbReference type="PRINTS" id="PR00300">
    <property type="entry name" value="CLPPROTEASEA"/>
</dbReference>
<dbReference type="InterPro" id="IPR018368">
    <property type="entry name" value="ClpA/B_CS1"/>
</dbReference>
<dbReference type="InterPro" id="IPR041546">
    <property type="entry name" value="ClpA/ClpB_AAA_lid"/>
</dbReference>
<dbReference type="AlphaFoldDB" id="A0A9C7QQV2"/>
<name>A0A9C7QQV2_9GAMM</name>
<dbReference type="InterPro" id="IPR004176">
    <property type="entry name" value="Clp_R_N"/>
</dbReference>
<dbReference type="SUPFAM" id="SSF81923">
    <property type="entry name" value="Double Clp-N motif"/>
    <property type="match status" value="1"/>
</dbReference>
<dbReference type="RefSeq" id="WP_278430118.1">
    <property type="nucleotide sequence ID" value="NZ_DPSM01000001.1"/>
</dbReference>
<organism evidence="9 10">
    <name type="scientific">Serratia grimesii</name>
    <dbReference type="NCBI Taxonomy" id="82995"/>
    <lineage>
        <taxon>Bacteria</taxon>
        <taxon>Pseudomonadati</taxon>
        <taxon>Pseudomonadota</taxon>
        <taxon>Gammaproteobacteria</taxon>
        <taxon>Enterobacterales</taxon>
        <taxon>Yersiniaceae</taxon>
        <taxon>Serratia</taxon>
    </lineage>
</organism>
<dbReference type="PANTHER" id="PTHR11638">
    <property type="entry name" value="ATP-DEPENDENT CLP PROTEASE"/>
    <property type="match status" value="1"/>
</dbReference>
<dbReference type="Gene3D" id="1.10.1780.10">
    <property type="entry name" value="Clp, N-terminal domain"/>
    <property type="match status" value="1"/>
</dbReference>
<dbReference type="PROSITE" id="PS00870">
    <property type="entry name" value="CLPAB_1"/>
    <property type="match status" value="1"/>
</dbReference>
<sequence length="827" mass="90466">MTTISREKLFGKLSDFSYRAMAQGTELCRSKGHPYVEVVHWLHQVLRQPDSDLHRTLAFFAISPLELAQDVQQALARLPARAASDIDFSLQLEELVERGWLCGALQFDAKRIRTVHLLLGALATPVLRNALLAISRSFSRVDGDRLAENLGEILAGSPENITADETKVGELQQGDGEETAIARFTVDLTAAARSGKLDPVYGRSREIRLLMDILMRRRQNNPLLAGEAGVGKTAVVEGLALMIAAGETPPQLKDARILTLDISLMLAGAGVKGEFEQRLRQLTEEIQNSAVPTLLFIDEVHTLVGAGGQAGTGDAANLLKPMLARGALRTLGATTWSEYKKYIEKDPALKRRFQVVRINEPEPEAALLMLRSAVPALESHHRVRIQASALTAAVALSHRYLPERQLPDKAMSLLDTACAGAQLAQVTPPPQLVELRELAAAQDAELRQAQEGEGTQEHLATLQAALTESNAALSQQEAEWQAVQRQTAAEMRVDGDVVAAVLQTWTGIPLATLQQDELDTLTGLAQRLSQRVHGQPQAMEAIARRIQTARAGLDTPEKPVGVFLLAGPSGVGKTETALALAELLYGGEQQLITINMSEYQEAHSVALLKGAPPGYVGYGEGGVLTEAVRRRPHSVVLLDEIEKAHPDVHELFFQVFDKGRMEDAEGNVIDFRNSLILMTSNLGAEEIRRLGRQVSPDELEEALQGALLQAFPAAFIGRLIAVPYQPLDEAMLAAIVNQRLARIAERVRLRYQATLHYDDVLVTHLVQRCAQSTSGGRKVDALLTQDLLPKLSMCLLTHRHDQAGQRECHLSLKNSELLVIITDERMI</sequence>
<dbReference type="Pfam" id="PF00004">
    <property type="entry name" value="AAA"/>
    <property type="match status" value="1"/>
</dbReference>
<evidence type="ECO:0000256" key="6">
    <source>
        <dbReference type="PROSITE-ProRule" id="PRU01251"/>
    </source>
</evidence>
<dbReference type="InterPro" id="IPR036628">
    <property type="entry name" value="Clp_N_dom_sf"/>
</dbReference>